<keyword evidence="8" id="KW-0325">Glycoprotein</keyword>
<evidence type="ECO:0000256" key="1">
    <source>
        <dbReference type="ARBA" id="ARBA00004479"/>
    </source>
</evidence>
<feature type="region of interest" description="Disordered" evidence="9">
    <location>
        <begin position="100"/>
        <end position="123"/>
    </location>
</feature>
<dbReference type="EMBL" id="VWPX01075452">
    <property type="protein sequence ID" value="NWI22096.1"/>
    <property type="molecule type" value="Genomic_DNA"/>
</dbReference>
<accession>A0A7K4L2E2</accession>
<sequence length="206" mass="22905">DAALLEGVPEDILCFSRSFEDLTCFWDEEKEEEANGGKCRFYYWYSGEKPKACAVSTQSRRAGGTWHVCAFPSQDVRLFSQLSILVVNTTSNQTKYSRELSVDAVGESPPPPAAPRRPPLRELQPPQELGKYVEARAAQGSGPWLLLSLTPLLQDLVQTDSWVLLRELRPGARYHIQVRSKPDGLSVDGVWGPWSQAVAAETPRSS</sequence>
<gene>
    <name evidence="11" type="primary">Mpl</name>
    <name evidence="11" type="ORF">CRYSOU_R15062</name>
</gene>
<proteinExistence type="predicted"/>
<evidence type="ECO:0000256" key="8">
    <source>
        <dbReference type="ARBA" id="ARBA00023180"/>
    </source>
</evidence>
<reference evidence="11 12" key="1">
    <citation type="submission" date="2019-09" db="EMBL/GenBank/DDBJ databases">
        <title>Bird 10,000 Genomes (B10K) Project - Family phase.</title>
        <authorList>
            <person name="Zhang G."/>
        </authorList>
    </citation>
    <scope>NUCLEOTIDE SEQUENCE [LARGE SCALE GENOMIC DNA]</scope>
    <source>
        <strain evidence="11">B10K-MSB-42743</strain>
        <tissue evidence="11">Heart</tissue>
    </source>
</reference>
<keyword evidence="12" id="KW-1185">Reference proteome</keyword>
<protein>
    <submittedName>
        <fullName evidence="11">TPOR protein</fullName>
    </submittedName>
</protein>
<dbReference type="Pfam" id="PF09067">
    <property type="entry name" value="EpoR_lig-bind"/>
    <property type="match status" value="1"/>
</dbReference>
<dbReference type="SUPFAM" id="SSF49265">
    <property type="entry name" value="Fibronectin type III"/>
    <property type="match status" value="2"/>
</dbReference>
<feature type="domain" description="Fibronectin type-III" evidence="10">
    <location>
        <begin position="89"/>
        <end position="205"/>
    </location>
</feature>
<dbReference type="Proteomes" id="UP000545332">
    <property type="component" value="Unassembled WGS sequence"/>
</dbReference>
<evidence type="ECO:0000313" key="12">
    <source>
        <dbReference type="Proteomes" id="UP000545332"/>
    </source>
</evidence>
<dbReference type="GO" id="GO:0004896">
    <property type="term" value="F:cytokine receptor activity"/>
    <property type="evidence" value="ECO:0007669"/>
    <property type="project" value="TreeGrafter"/>
</dbReference>
<keyword evidence="5" id="KW-0472">Membrane</keyword>
<keyword evidence="6" id="KW-1015">Disulfide bond</keyword>
<organism evidence="11 12">
    <name type="scientific">Crypturellus soui</name>
    <dbReference type="NCBI Taxonomy" id="458187"/>
    <lineage>
        <taxon>Eukaryota</taxon>
        <taxon>Metazoa</taxon>
        <taxon>Chordata</taxon>
        <taxon>Craniata</taxon>
        <taxon>Vertebrata</taxon>
        <taxon>Euteleostomi</taxon>
        <taxon>Archelosauria</taxon>
        <taxon>Archosauria</taxon>
        <taxon>Dinosauria</taxon>
        <taxon>Saurischia</taxon>
        <taxon>Theropoda</taxon>
        <taxon>Coelurosauria</taxon>
        <taxon>Aves</taxon>
        <taxon>Palaeognathae</taxon>
        <taxon>Tinamiformes</taxon>
        <taxon>Tinamidae</taxon>
        <taxon>Crypturellus</taxon>
    </lineage>
</organism>
<dbReference type="AlphaFoldDB" id="A0A7K4L2E2"/>
<evidence type="ECO:0000313" key="11">
    <source>
        <dbReference type="EMBL" id="NWI22096.1"/>
    </source>
</evidence>
<keyword evidence="3" id="KW-0732">Signal</keyword>
<feature type="non-terminal residue" evidence="11">
    <location>
        <position position="206"/>
    </location>
</feature>
<evidence type="ECO:0000256" key="5">
    <source>
        <dbReference type="ARBA" id="ARBA00023136"/>
    </source>
</evidence>
<dbReference type="InterPro" id="IPR015152">
    <property type="entry name" value="Growth/epo_recpt_lig-bind"/>
</dbReference>
<dbReference type="InterPro" id="IPR003961">
    <property type="entry name" value="FN3_dom"/>
</dbReference>
<evidence type="ECO:0000256" key="6">
    <source>
        <dbReference type="ARBA" id="ARBA00023157"/>
    </source>
</evidence>
<feature type="non-terminal residue" evidence="11">
    <location>
        <position position="1"/>
    </location>
</feature>
<evidence type="ECO:0000256" key="7">
    <source>
        <dbReference type="ARBA" id="ARBA00023170"/>
    </source>
</evidence>
<evidence type="ECO:0000256" key="2">
    <source>
        <dbReference type="ARBA" id="ARBA00022692"/>
    </source>
</evidence>
<evidence type="ECO:0000256" key="3">
    <source>
        <dbReference type="ARBA" id="ARBA00022729"/>
    </source>
</evidence>
<dbReference type="InterPro" id="IPR013783">
    <property type="entry name" value="Ig-like_fold"/>
</dbReference>
<dbReference type="PANTHER" id="PTHR23037:SF28">
    <property type="entry name" value="ERYTHROPOIETIN RECEPTOR"/>
    <property type="match status" value="1"/>
</dbReference>
<comment type="caution">
    <text evidence="11">The sequence shown here is derived from an EMBL/GenBank/DDBJ whole genome shotgun (WGS) entry which is preliminary data.</text>
</comment>
<dbReference type="OrthoDB" id="8608526at2759"/>
<name>A0A7K4L2E2_9AVES</name>
<keyword evidence="4" id="KW-1133">Transmembrane helix</keyword>
<dbReference type="Gene3D" id="2.60.40.10">
    <property type="entry name" value="Immunoglobulins"/>
    <property type="match status" value="2"/>
</dbReference>
<keyword evidence="7" id="KW-0675">Receptor</keyword>
<evidence type="ECO:0000259" key="10">
    <source>
        <dbReference type="PROSITE" id="PS50853"/>
    </source>
</evidence>
<dbReference type="InterPro" id="IPR036116">
    <property type="entry name" value="FN3_sf"/>
</dbReference>
<evidence type="ECO:0000256" key="4">
    <source>
        <dbReference type="ARBA" id="ARBA00022989"/>
    </source>
</evidence>
<feature type="compositionally biased region" description="Pro residues" evidence="9">
    <location>
        <begin position="108"/>
        <end position="117"/>
    </location>
</feature>
<dbReference type="PANTHER" id="PTHR23037">
    <property type="entry name" value="CYTOKINE RECEPTOR"/>
    <property type="match status" value="1"/>
</dbReference>
<dbReference type="GO" id="GO:0009897">
    <property type="term" value="C:external side of plasma membrane"/>
    <property type="evidence" value="ECO:0007669"/>
    <property type="project" value="TreeGrafter"/>
</dbReference>
<dbReference type="PROSITE" id="PS50853">
    <property type="entry name" value="FN3"/>
    <property type="match status" value="1"/>
</dbReference>
<keyword evidence="2" id="KW-0812">Transmembrane</keyword>
<comment type="subcellular location">
    <subcellularLocation>
        <location evidence="1">Membrane</location>
        <topology evidence="1">Single-pass type I membrane protein</topology>
    </subcellularLocation>
</comment>
<evidence type="ECO:0000256" key="9">
    <source>
        <dbReference type="SAM" id="MobiDB-lite"/>
    </source>
</evidence>